<dbReference type="Pfam" id="PF03816">
    <property type="entry name" value="LytR_cpsA_psr"/>
    <property type="match status" value="1"/>
</dbReference>
<keyword evidence="2" id="KW-0472">Membrane</keyword>
<dbReference type="PANTHER" id="PTHR33392:SF6">
    <property type="entry name" value="POLYISOPRENYL-TEICHOIC ACID--PEPTIDOGLYCAN TEICHOIC ACID TRANSFERASE TAGU"/>
    <property type="match status" value="1"/>
</dbReference>
<reference evidence="4 5" key="1">
    <citation type="journal article" date="2015" name="Nature">
        <title>rRNA introns, odd ribosomes, and small enigmatic genomes across a large radiation of phyla.</title>
        <authorList>
            <person name="Brown C.T."/>
            <person name="Hug L.A."/>
            <person name="Thomas B.C."/>
            <person name="Sharon I."/>
            <person name="Castelle C.J."/>
            <person name="Singh A."/>
            <person name="Wilkins M.J."/>
            <person name="Williams K.H."/>
            <person name="Banfield J.F."/>
        </authorList>
    </citation>
    <scope>NUCLEOTIDE SEQUENCE [LARGE SCALE GENOMIC DNA]</scope>
</reference>
<evidence type="ECO:0000313" key="5">
    <source>
        <dbReference type="Proteomes" id="UP000034774"/>
    </source>
</evidence>
<dbReference type="AlphaFoldDB" id="A0A0G0LL45"/>
<dbReference type="Proteomes" id="UP000034774">
    <property type="component" value="Unassembled WGS sequence"/>
</dbReference>
<name>A0A0G0LL45_9BACT</name>
<organism evidence="4 5">
    <name type="scientific">Candidatus Woesebacteria bacterium GW2011_GWB1_39_10</name>
    <dbReference type="NCBI Taxonomy" id="1618572"/>
    <lineage>
        <taxon>Bacteria</taxon>
        <taxon>Candidatus Woeseibacteriota</taxon>
    </lineage>
</organism>
<evidence type="ECO:0000313" key="4">
    <source>
        <dbReference type="EMBL" id="KKQ91762.1"/>
    </source>
</evidence>
<comment type="caution">
    <text evidence="4">The sequence shown here is derived from an EMBL/GenBank/DDBJ whole genome shotgun (WGS) entry which is preliminary data.</text>
</comment>
<comment type="similarity">
    <text evidence="1">Belongs to the LytR/CpsA/Psr (LCP) family.</text>
</comment>
<dbReference type="EMBL" id="LBVU01000004">
    <property type="protein sequence ID" value="KKQ91762.1"/>
    <property type="molecule type" value="Genomic_DNA"/>
</dbReference>
<feature type="domain" description="Cell envelope-related transcriptional attenuator" evidence="3">
    <location>
        <begin position="92"/>
        <end position="266"/>
    </location>
</feature>
<dbReference type="InterPro" id="IPR050922">
    <property type="entry name" value="LytR/CpsA/Psr_CW_biosynth"/>
</dbReference>
<accession>A0A0G0LL45</accession>
<protein>
    <submittedName>
        <fullName evidence="4">Cell envelope-related transcriptional attenuator</fullName>
    </submittedName>
</protein>
<dbReference type="Gene3D" id="3.40.630.190">
    <property type="entry name" value="LCP protein"/>
    <property type="match status" value="1"/>
</dbReference>
<gene>
    <name evidence="4" type="ORF">UT17_C0004G0110</name>
</gene>
<evidence type="ECO:0000256" key="2">
    <source>
        <dbReference type="SAM" id="Phobius"/>
    </source>
</evidence>
<sequence>MLTQIKSNWQNILIGILLTGIFALGFFISYLSLKLSKIFTPTPLPQKALISSTNSPNPIVFAAAPEITPEKGVYNTVLLGYGGVGHAGSLLTDSIIVVHVNTNKKTAAIISIPRDLWVSGNHKINAEASINGFQNEGGVIKDVTGLPTDYFVSIDFGGLIKLIDNLGGITLTVPKTFDDPFYPIAGLENETCGKTEAEILQLKAKYSDYQLEIQFACRYEHLHFDAGPANLDGTTALKFVRSRHGDSDFGRSERQFAVLKGILAKLISLRALDKTDQTIDTLSKIVRTNLNIAAIRNLIEVIGPTSDYKTTDIHLNLDNVLSEGKSSQGAYILYPKAGMFDFSQIKGFIANQL</sequence>
<keyword evidence="2" id="KW-1133">Transmembrane helix</keyword>
<dbReference type="STRING" id="1618572.UT17_C0004G0110"/>
<proteinExistence type="inferred from homology"/>
<keyword evidence="2" id="KW-0812">Transmembrane</keyword>
<dbReference type="InterPro" id="IPR004474">
    <property type="entry name" value="LytR_CpsA_psr"/>
</dbReference>
<dbReference type="PANTHER" id="PTHR33392">
    <property type="entry name" value="POLYISOPRENYL-TEICHOIC ACID--PEPTIDOGLYCAN TEICHOIC ACID TRANSFERASE TAGU"/>
    <property type="match status" value="1"/>
</dbReference>
<evidence type="ECO:0000259" key="3">
    <source>
        <dbReference type="Pfam" id="PF03816"/>
    </source>
</evidence>
<evidence type="ECO:0000256" key="1">
    <source>
        <dbReference type="ARBA" id="ARBA00006068"/>
    </source>
</evidence>
<feature type="transmembrane region" description="Helical" evidence="2">
    <location>
        <begin position="12"/>
        <end position="33"/>
    </location>
</feature>